<evidence type="ECO:0000313" key="1">
    <source>
        <dbReference type="EMBL" id="TCD65687.1"/>
    </source>
</evidence>
<reference evidence="1 2" key="1">
    <citation type="submission" date="2018-11" db="EMBL/GenBank/DDBJ databases">
        <title>Genome assembly of Steccherinum ochraceum LE-BIN_3174, the white-rot fungus of the Steccherinaceae family (The Residual Polyporoid clade, Polyporales, Basidiomycota).</title>
        <authorList>
            <person name="Fedorova T.V."/>
            <person name="Glazunova O.A."/>
            <person name="Landesman E.O."/>
            <person name="Moiseenko K.V."/>
            <person name="Psurtseva N.V."/>
            <person name="Savinova O.S."/>
            <person name="Shakhova N.V."/>
            <person name="Tyazhelova T.V."/>
            <person name="Vasina D.V."/>
        </authorList>
    </citation>
    <scope>NUCLEOTIDE SEQUENCE [LARGE SCALE GENOMIC DNA]</scope>
    <source>
        <strain evidence="1 2">LE-BIN_3174</strain>
    </source>
</reference>
<name>A0A4V2MWC6_9APHY</name>
<dbReference type="EMBL" id="RWJN01000168">
    <property type="protein sequence ID" value="TCD65687.1"/>
    <property type="molecule type" value="Genomic_DNA"/>
</dbReference>
<comment type="caution">
    <text evidence="1">The sequence shown here is derived from an EMBL/GenBank/DDBJ whole genome shotgun (WGS) entry which is preliminary data.</text>
</comment>
<accession>A0A4V2MWC6</accession>
<keyword evidence="2" id="KW-1185">Reference proteome</keyword>
<organism evidence="1 2">
    <name type="scientific">Steccherinum ochraceum</name>
    <dbReference type="NCBI Taxonomy" id="92696"/>
    <lineage>
        <taxon>Eukaryota</taxon>
        <taxon>Fungi</taxon>
        <taxon>Dikarya</taxon>
        <taxon>Basidiomycota</taxon>
        <taxon>Agaricomycotina</taxon>
        <taxon>Agaricomycetes</taxon>
        <taxon>Polyporales</taxon>
        <taxon>Steccherinaceae</taxon>
        <taxon>Steccherinum</taxon>
    </lineage>
</organism>
<dbReference type="AlphaFoldDB" id="A0A4V2MWC6"/>
<protein>
    <submittedName>
        <fullName evidence="1">Uncharacterized protein</fullName>
    </submittedName>
</protein>
<dbReference type="Proteomes" id="UP000292702">
    <property type="component" value="Unassembled WGS sequence"/>
</dbReference>
<evidence type="ECO:0000313" key="2">
    <source>
        <dbReference type="Proteomes" id="UP000292702"/>
    </source>
</evidence>
<proteinExistence type="predicted"/>
<gene>
    <name evidence="1" type="ORF">EIP91_002314</name>
</gene>
<sequence length="93" mass="10085">MLLLPSRVYYEYVKYIGEELVGPLKGLHTCLVAVRDLFIVVFRLTGLTRNSNVPEPGAQAMASPEILATNPSAGDAVQFLAVTAAERSPSSYE</sequence>